<evidence type="ECO:0000256" key="4">
    <source>
        <dbReference type="ARBA" id="ARBA00022741"/>
    </source>
</evidence>
<feature type="domain" description="APS kinase" evidence="8">
    <location>
        <begin position="6"/>
        <end position="155"/>
    </location>
</feature>
<name>A0A3A8NWF5_9BACT</name>
<dbReference type="Proteomes" id="UP000273405">
    <property type="component" value="Unassembled WGS sequence"/>
</dbReference>
<organism evidence="9 10">
    <name type="scientific">Corallococcus sicarius</name>
    <dbReference type="NCBI Taxonomy" id="2316726"/>
    <lineage>
        <taxon>Bacteria</taxon>
        <taxon>Pseudomonadati</taxon>
        <taxon>Myxococcota</taxon>
        <taxon>Myxococcia</taxon>
        <taxon>Myxococcales</taxon>
        <taxon>Cystobacterineae</taxon>
        <taxon>Myxococcaceae</taxon>
        <taxon>Corallococcus</taxon>
    </lineage>
</organism>
<dbReference type="PANTHER" id="PTHR42700:SF1">
    <property type="entry name" value="SULFATE ADENYLYLTRANSFERASE"/>
    <property type="match status" value="1"/>
</dbReference>
<accession>A0A3A8NWF5</accession>
<evidence type="ECO:0000256" key="2">
    <source>
        <dbReference type="ARBA" id="ARBA00012121"/>
    </source>
</evidence>
<dbReference type="GO" id="GO:0005524">
    <property type="term" value="F:ATP binding"/>
    <property type="evidence" value="ECO:0007669"/>
    <property type="project" value="UniProtKB-UniRule"/>
</dbReference>
<dbReference type="GO" id="GO:0019379">
    <property type="term" value="P:sulfate assimilation, phosphoadenylyl sulfate reduction by phosphoadenylyl-sulfate reductase (thioredoxin)"/>
    <property type="evidence" value="ECO:0007669"/>
    <property type="project" value="TreeGrafter"/>
</dbReference>
<comment type="pathway">
    <text evidence="6 7">Sulfur metabolism; hydrogen sulfide biosynthesis; sulfite from sulfate: step 2/3.</text>
</comment>
<dbReference type="CDD" id="cd02027">
    <property type="entry name" value="APSK"/>
    <property type="match status" value="1"/>
</dbReference>
<evidence type="ECO:0000256" key="1">
    <source>
        <dbReference type="ARBA" id="ARBA00001823"/>
    </source>
</evidence>
<comment type="similarity">
    <text evidence="6 7">Belongs to the APS kinase family.</text>
</comment>
<dbReference type="InterPro" id="IPR050512">
    <property type="entry name" value="Sulf_AdTrans/APS_kinase"/>
</dbReference>
<dbReference type="GO" id="GO:0004781">
    <property type="term" value="F:sulfate adenylyltransferase (ATP) activity"/>
    <property type="evidence" value="ECO:0007669"/>
    <property type="project" value="TreeGrafter"/>
</dbReference>
<keyword evidence="3 6" id="KW-0808">Transferase</keyword>
<keyword evidence="6" id="KW-0597">Phosphoprotein</keyword>
<dbReference type="Pfam" id="PF01583">
    <property type="entry name" value="APS_kinase"/>
    <property type="match status" value="1"/>
</dbReference>
<dbReference type="GO" id="GO:0004020">
    <property type="term" value="F:adenylylsulfate kinase activity"/>
    <property type="evidence" value="ECO:0007669"/>
    <property type="project" value="UniProtKB-UniRule"/>
</dbReference>
<dbReference type="RefSeq" id="WP_120623253.1">
    <property type="nucleotide sequence ID" value="NZ_RAWG01000001.1"/>
</dbReference>
<evidence type="ECO:0000313" key="9">
    <source>
        <dbReference type="EMBL" id="RKH48413.1"/>
    </source>
</evidence>
<evidence type="ECO:0000259" key="8">
    <source>
        <dbReference type="Pfam" id="PF01583"/>
    </source>
</evidence>
<evidence type="ECO:0000256" key="6">
    <source>
        <dbReference type="HAMAP-Rule" id="MF_00065"/>
    </source>
</evidence>
<dbReference type="InterPro" id="IPR059117">
    <property type="entry name" value="APS_kinase_dom"/>
</dbReference>
<dbReference type="Gene3D" id="3.40.50.300">
    <property type="entry name" value="P-loop containing nucleotide triphosphate hydrolases"/>
    <property type="match status" value="1"/>
</dbReference>
<dbReference type="InterPro" id="IPR002891">
    <property type="entry name" value="APS"/>
</dbReference>
<dbReference type="NCBIfam" id="NF003013">
    <property type="entry name" value="PRK03846.1"/>
    <property type="match status" value="1"/>
</dbReference>
<protein>
    <recommendedName>
        <fullName evidence="2 6">Adenylyl-sulfate kinase</fullName>
        <ecNumber evidence="2 6">2.7.1.25</ecNumber>
    </recommendedName>
    <alternativeName>
        <fullName evidence="6">APS kinase</fullName>
    </alternativeName>
    <alternativeName>
        <fullName evidence="6">ATP adenosine-5'-phosphosulfate 3'-phosphotransferase</fullName>
    </alternativeName>
    <alternativeName>
        <fullName evidence="6">Adenosine-5'-phosphosulfate kinase</fullName>
    </alternativeName>
</protein>
<dbReference type="UniPathway" id="UPA00140">
    <property type="reaction ID" value="UER00205"/>
</dbReference>
<evidence type="ECO:0000313" key="10">
    <source>
        <dbReference type="Proteomes" id="UP000273405"/>
    </source>
</evidence>
<dbReference type="AlphaFoldDB" id="A0A3A8NWF5"/>
<comment type="caution">
    <text evidence="9">The sequence shown here is derived from an EMBL/GenBank/DDBJ whole genome shotgun (WGS) entry which is preliminary data.</text>
</comment>
<proteinExistence type="inferred from homology"/>
<dbReference type="EC" id="2.7.1.25" evidence="2 6"/>
<dbReference type="OrthoDB" id="9804504at2"/>
<dbReference type="SUPFAM" id="SSF52540">
    <property type="entry name" value="P-loop containing nucleoside triphosphate hydrolases"/>
    <property type="match status" value="1"/>
</dbReference>
<dbReference type="InterPro" id="IPR027417">
    <property type="entry name" value="P-loop_NTPase"/>
</dbReference>
<keyword evidence="4 6" id="KW-0547">Nucleotide-binding</keyword>
<dbReference type="NCBIfam" id="TIGR00455">
    <property type="entry name" value="apsK"/>
    <property type="match status" value="1"/>
</dbReference>
<feature type="active site" description="Phosphoserine intermediate" evidence="6">
    <location>
        <position position="86"/>
    </location>
</feature>
<evidence type="ECO:0000256" key="7">
    <source>
        <dbReference type="RuleBase" id="RU004347"/>
    </source>
</evidence>
<dbReference type="GO" id="GO:0010134">
    <property type="term" value="P:sulfate assimilation via adenylyl sulfate reduction"/>
    <property type="evidence" value="ECO:0007669"/>
    <property type="project" value="TreeGrafter"/>
</dbReference>
<keyword evidence="5 6" id="KW-0067">ATP-binding</keyword>
<dbReference type="GO" id="GO:0005737">
    <property type="term" value="C:cytoplasm"/>
    <property type="evidence" value="ECO:0007669"/>
    <property type="project" value="TreeGrafter"/>
</dbReference>
<evidence type="ECO:0000256" key="5">
    <source>
        <dbReference type="ARBA" id="ARBA00022840"/>
    </source>
</evidence>
<comment type="function">
    <text evidence="6 7">Catalyzes the synthesis of activated sulfate.</text>
</comment>
<dbReference type="HAMAP" id="MF_00065">
    <property type="entry name" value="Adenylyl_sulf_kinase"/>
    <property type="match status" value="1"/>
</dbReference>
<dbReference type="PANTHER" id="PTHR42700">
    <property type="entry name" value="SULFATE ADENYLYLTRANSFERASE"/>
    <property type="match status" value="1"/>
</dbReference>
<dbReference type="EMBL" id="RAWG01000001">
    <property type="protein sequence ID" value="RKH48413.1"/>
    <property type="molecule type" value="Genomic_DNA"/>
</dbReference>
<feature type="binding site" evidence="6">
    <location>
        <begin position="13"/>
        <end position="20"/>
    </location>
    <ligand>
        <name>ATP</name>
        <dbReference type="ChEBI" id="CHEBI:30616"/>
    </ligand>
</feature>
<keyword evidence="10" id="KW-1185">Reference proteome</keyword>
<evidence type="ECO:0000256" key="3">
    <source>
        <dbReference type="ARBA" id="ARBA00022679"/>
    </source>
</evidence>
<sequence>MHPRPGFILWFTGMSGAGKSTLSTAVVRQLAPVQRVELLDGDEVRTYLSRGLGFTRADREENVRRIGYVARVLAKHEVGVITAAISPYKSSRDEVRALATQAGIPFLEVYVQASLEALVARDVKGLYKKALAGEIPHFTGVSDPYEPPETPEIIVRSDSETVEAGLERILDTLRDRGLLASAASAA</sequence>
<gene>
    <name evidence="6 9" type="primary">cysC</name>
    <name evidence="9" type="ORF">D7X12_00300</name>
</gene>
<comment type="catalytic activity">
    <reaction evidence="1 6 7">
        <text>adenosine 5'-phosphosulfate + ATP = 3'-phosphoadenylyl sulfate + ADP + H(+)</text>
        <dbReference type="Rhea" id="RHEA:24152"/>
        <dbReference type="ChEBI" id="CHEBI:15378"/>
        <dbReference type="ChEBI" id="CHEBI:30616"/>
        <dbReference type="ChEBI" id="CHEBI:58243"/>
        <dbReference type="ChEBI" id="CHEBI:58339"/>
        <dbReference type="ChEBI" id="CHEBI:456216"/>
        <dbReference type="EC" id="2.7.1.25"/>
    </reaction>
</comment>
<keyword evidence="6 7" id="KW-0418">Kinase</keyword>
<dbReference type="GO" id="GO:0070814">
    <property type="term" value="P:hydrogen sulfide biosynthetic process"/>
    <property type="evidence" value="ECO:0007669"/>
    <property type="project" value="UniProtKB-UniRule"/>
</dbReference>
<reference evidence="10" key="1">
    <citation type="submission" date="2018-09" db="EMBL/GenBank/DDBJ databases">
        <authorList>
            <person name="Livingstone P.G."/>
            <person name="Whitworth D.E."/>
        </authorList>
    </citation>
    <scope>NUCLEOTIDE SEQUENCE [LARGE SCALE GENOMIC DNA]</scope>
    <source>
        <strain evidence="10">CA040B</strain>
    </source>
</reference>